<dbReference type="Proteomes" id="UP000530514">
    <property type="component" value="Unassembled WGS sequence"/>
</dbReference>
<evidence type="ECO:0000313" key="3">
    <source>
        <dbReference type="EMBL" id="MBA4543266.1"/>
    </source>
</evidence>
<evidence type="ECO:0000259" key="2">
    <source>
        <dbReference type="Pfam" id="PF01636"/>
    </source>
</evidence>
<organism evidence="3 4">
    <name type="scientific">Thermoactinomyces daqus</name>
    <dbReference type="NCBI Taxonomy" id="1329516"/>
    <lineage>
        <taxon>Bacteria</taxon>
        <taxon>Bacillati</taxon>
        <taxon>Bacillota</taxon>
        <taxon>Bacilli</taxon>
        <taxon>Bacillales</taxon>
        <taxon>Thermoactinomycetaceae</taxon>
        <taxon>Thermoactinomyces</taxon>
    </lineage>
</organism>
<proteinExistence type="inferred from homology"/>
<dbReference type="AlphaFoldDB" id="A0A7W1XAX8"/>
<dbReference type="InterPro" id="IPR011009">
    <property type="entry name" value="Kinase-like_dom_sf"/>
</dbReference>
<feature type="non-terminal residue" evidence="3">
    <location>
        <position position="1"/>
    </location>
</feature>
<dbReference type="Gene3D" id="3.90.1200.10">
    <property type="match status" value="1"/>
</dbReference>
<dbReference type="InterPro" id="IPR002575">
    <property type="entry name" value="Aminoglycoside_PTrfase"/>
</dbReference>
<dbReference type="Pfam" id="PF01636">
    <property type="entry name" value="APH"/>
    <property type="match status" value="1"/>
</dbReference>
<dbReference type="GO" id="GO:0019202">
    <property type="term" value="F:amino acid kinase activity"/>
    <property type="evidence" value="ECO:0007669"/>
    <property type="project" value="TreeGrafter"/>
</dbReference>
<gene>
    <name evidence="3" type="ORF">H1164_10195</name>
</gene>
<dbReference type="InterPro" id="IPR050249">
    <property type="entry name" value="Pseudomonas-type_ThrB"/>
</dbReference>
<dbReference type="SUPFAM" id="SSF56112">
    <property type="entry name" value="Protein kinase-like (PK-like)"/>
    <property type="match status" value="1"/>
</dbReference>
<dbReference type="PANTHER" id="PTHR21064">
    <property type="entry name" value="AMINOGLYCOSIDE PHOSPHOTRANSFERASE DOMAIN-CONTAINING PROTEIN-RELATED"/>
    <property type="match status" value="1"/>
</dbReference>
<accession>A0A7W1XAX8</accession>
<reference evidence="3 4" key="1">
    <citation type="submission" date="2020-07" db="EMBL/GenBank/DDBJ databases">
        <authorList>
            <person name="Feng H."/>
        </authorList>
    </citation>
    <scope>NUCLEOTIDE SEQUENCE [LARGE SCALE GENOMIC DNA]</scope>
    <source>
        <strain evidence="4">s-11</strain>
    </source>
</reference>
<dbReference type="PANTHER" id="PTHR21064:SF6">
    <property type="entry name" value="AMINOGLYCOSIDE PHOSPHOTRANSFERASE DOMAIN-CONTAINING PROTEIN"/>
    <property type="match status" value="1"/>
</dbReference>
<name>A0A7W1XAX8_9BACL</name>
<protein>
    <submittedName>
        <fullName evidence="3">Phosphotransferase</fullName>
    </submittedName>
</protein>
<evidence type="ECO:0000313" key="4">
    <source>
        <dbReference type="Proteomes" id="UP000530514"/>
    </source>
</evidence>
<sequence>SAVHFRRPIKNDPFLASFHYTLSFVWKRMGSLYIPCPKPFQYEESHLIKTDCDVCYCLTPYCEGEVVKPGEVNMDQMYHLGKVTGKMHKKLQVLPAQPPGWKPSYEKICEAWNRNRDRARLEKRPDRVLQAINSQRTIIDQLELDRFHDCPVGWAHSDLFVDNLLFSPDRVSAVLDFDRITVIYPELDLSRAILSCALKEDKMRLDAVSAFLNGYNEYIAFQGNDLVRAFKLLWCRESAKWIRPEMEERPGSAMRFVHEILWITANWNELDKIFNSLP</sequence>
<dbReference type="EMBL" id="JACEIP010000014">
    <property type="protein sequence ID" value="MBA4543266.1"/>
    <property type="molecule type" value="Genomic_DNA"/>
</dbReference>
<keyword evidence="4" id="KW-1185">Reference proteome</keyword>
<comment type="caution">
    <text evidence="3">The sequence shown here is derived from an EMBL/GenBank/DDBJ whole genome shotgun (WGS) entry which is preliminary data.</text>
</comment>
<comment type="similarity">
    <text evidence="1">Belongs to the pseudomonas-type ThrB family.</text>
</comment>
<dbReference type="RefSeq" id="WP_181735423.1">
    <property type="nucleotide sequence ID" value="NZ_JACEIP010000014.1"/>
</dbReference>
<evidence type="ECO:0000256" key="1">
    <source>
        <dbReference type="ARBA" id="ARBA00038240"/>
    </source>
</evidence>
<keyword evidence="3" id="KW-0808">Transferase</keyword>
<feature type="domain" description="Aminoglycoside phosphotransferase" evidence="2">
    <location>
        <begin position="15"/>
        <end position="215"/>
    </location>
</feature>